<evidence type="ECO:0000313" key="4">
    <source>
        <dbReference type="Proteomes" id="UP000018890"/>
    </source>
</evidence>
<dbReference type="GO" id="GO:0016829">
    <property type="term" value="F:lyase activity"/>
    <property type="evidence" value="ECO:0007669"/>
    <property type="project" value="UniProtKB-KW"/>
</dbReference>
<dbReference type="EMBL" id="BAUT01000004">
    <property type="protein sequence ID" value="GAE24830.1"/>
    <property type="molecule type" value="Genomic_DNA"/>
</dbReference>
<dbReference type="Gene3D" id="3.40.50.1400">
    <property type="match status" value="1"/>
</dbReference>
<dbReference type="SUPFAM" id="SSF53800">
    <property type="entry name" value="Chelatase"/>
    <property type="match status" value="1"/>
</dbReference>
<dbReference type="Pfam" id="PF01903">
    <property type="entry name" value="CbiX"/>
    <property type="match status" value="1"/>
</dbReference>
<evidence type="ECO:0000313" key="3">
    <source>
        <dbReference type="EMBL" id="GAE24830.1"/>
    </source>
</evidence>
<protein>
    <submittedName>
        <fullName evidence="3">Uncharacterized protein</fullName>
    </submittedName>
</protein>
<dbReference type="Proteomes" id="UP000018890">
    <property type="component" value="Unassembled WGS sequence"/>
</dbReference>
<evidence type="ECO:0000256" key="1">
    <source>
        <dbReference type="ARBA" id="ARBA00022723"/>
    </source>
</evidence>
<name>W4PYR3_9BACI</name>
<dbReference type="RefSeq" id="WP_235715265.1">
    <property type="nucleotide sequence ID" value="NZ_BAUT01000004.1"/>
</dbReference>
<dbReference type="CDD" id="cd03414">
    <property type="entry name" value="CbiX_SirB_C"/>
    <property type="match status" value="1"/>
</dbReference>
<sequence length="105" mass="12155">MFLAATRPNVEEGLVRMNRLPNDKVYVVPYLLFTGVLMNDLQKMLDDWSDETEKEFILCDYLGFDDQLISVLGTRVQEVLDENVRVNCDTCSFRVRIDERSAQSS</sequence>
<dbReference type="STRING" id="1236970.JCM9140_783"/>
<evidence type="ECO:0000256" key="2">
    <source>
        <dbReference type="ARBA" id="ARBA00023239"/>
    </source>
</evidence>
<reference evidence="3" key="1">
    <citation type="journal article" date="2014" name="Genome Announc.">
        <title>Draft Genome Sequences of Three Alkaliphilic Bacillus Strains, Bacillus wakoensis JCM 9140T, Bacillus akibai JCM 9157T, and Bacillus hemicellulosilyticus JCM 9152T.</title>
        <authorList>
            <person name="Yuki M."/>
            <person name="Oshima K."/>
            <person name="Suda W."/>
            <person name="Oshida Y."/>
            <person name="Kitamura K."/>
            <person name="Iida T."/>
            <person name="Hattori M."/>
            <person name="Ohkuma M."/>
        </authorList>
    </citation>
    <scope>NUCLEOTIDE SEQUENCE [LARGE SCALE GENOMIC DNA]</scope>
    <source>
        <strain evidence="3">JCM 9140</strain>
    </source>
</reference>
<keyword evidence="2" id="KW-0456">Lyase</keyword>
<dbReference type="GO" id="GO:0046872">
    <property type="term" value="F:metal ion binding"/>
    <property type="evidence" value="ECO:0007669"/>
    <property type="project" value="UniProtKB-KW"/>
</dbReference>
<organism evidence="3 4">
    <name type="scientific">Halalkalibacter wakoensis JCM 9140</name>
    <dbReference type="NCBI Taxonomy" id="1236970"/>
    <lineage>
        <taxon>Bacteria</taxon>
        <taxon>Bacillati</taxon>
        <taxon>Bacillota</taxon>
        <taxon>Bacilli</taxon>
        <taxon>Bacillales</taxon>
        <taxon>Bacillaceae</taxon>
        <taxon>Halalkalibacter</taxon>
    </lineage>
</organism>
<proteinExistence type="predicted"/>
<keyword evidence="4" id="KW-1185">Reference proteome</keyword>
<keyword evidence="1" id="KW-0479">Metal-binding</keyword>
<dbReference type="AlphaFoldDB" id="W4PYR3"/>
<gene>
    <name evidence="3" type="ORF">JCM9140_783</name>
</gene>
<dbReference type="InterPro" id="IPR002762">
    <property type="entry name" value="CbiX-like"/>
</dbReference>
<accession>W4PYR3</accession>
<comment type="caution">
    <text evidence="3">The sequence shown here is derived from an EMBL/GenBank/DDBJ whole genome shotgun (WGS) entry which is preliminary data.</text>
</comment>